<evidence type="ECO:0000256" key="12">
    <source>
        <dbReference type="ARBA" id="ARBA00083235"/>
    </source>
</evidence>
<dbReference type="SUPFAM" id="SSF47113">
    <property type="entry name" value="Histone-fold"/>
    <property type="match status" value="1"/>
</dbReference>
<dbReference type="InterPro" id="IPR050568">
    <property type="entry name" value="Transcr_DNA_Rep_Reg"/>
</dbReference>
<dbReference type="InterPro" id="IPR003958">
    <property type="entry name" value="CBFA_NFYB_domain"/>
</dbReference>
<accession>A0A553P1Y0</accession>
<evidence type="ECO:0000256" key="13">
    <source>
        <dbReference type="SAM" id="MobiDB-lite"/>
    </source>
</evidence>
<dbReference type="Gene3D" id="1.10.20.10">
    <property type="entry name" value="Histone, subunit A"/>
    <property type="match status" value="1"/>
</dbReference>
<name>A0A553P1Y0_TIGCA</name>
<evidence type="ECO:0000256" key="2">
    <source>
        <dbReference type="ARBA" id="ARBA00022553"/>
    </source>
</evidence>
<keyword evidence="4" id="KW-0548">Nucleotidyltransferase</keyword>
<reference evidence="15 16" key="1">
    <citation type="journal article" date="2018" name="Nat. Ecol. Evol.">
        <title>Genomic signatures of mitonuclear coevolution across populations of Tigriopus californicus.</title>
        <authorList>
            <person name="Barreto F.S."/>
            <person name="Watson E.T."/>
            <person name="Lima T.G."/>
            <person name="Willett C.S."/>
            <person name="Edmands S."/>
            <person name="Li W."/>
            <person name="Burton R.S."/>
        </authorList>
    </citation>
    <scope>NUCLEOTIDE SEQUENCE [LARGE SCALE GENOMIC DNA]</scope>
    <source>
        <strain evidence="15 16">San Diego</strain>
    </source>
</reference>
<sequence>MSSPNGHPTSGAAPQSSPKGGRDVSLPMTRVKTIMKSSPDVETVSQESLFLITKATELFIMYLTKLAQRNGDNDQSVTYRDLAAVVQRKDSMEFLHDIVPKKIKVSEYLEIMKNEKLDDDDIL</sequence>
<comment type="caution">
    <text evidence="15">The sequence shown here is derived from an EMBL/GenBank/DDBJ whole genome shotgun (WGS) entry which is preliminary data.</text>
</comment>
<comment type="subcellular location">
    <subcellularLocation>
        <location evidence="1">Nucleus</location>
    </subcellularLocation>
</comment>
<dbReference type="OrthoDB" id="1291358at2759"/>
<dbReference type="EMBL" id="VCGU01000008">
    <property type="protein sequence ID" value="TRY71693.1"/>
    <property type="molecule type" value="Genomic_DNA"/>
</dbReference>
<evidence type="ECO:0000256" key="11">
    <source>
        <dbReference type="ARBA" id="ARBA00071805"/>
    </source>
</evidence>
<organism evidence="15 16">
    <name type="scientific">Tigriopus californicus</name>
    <name type="common">Marine copepod</name>
    <dbReference type="NCBI Taxonomy" id="6832"/>
    <lineage>
        <taxon>Eukaryota</taxon>
        <taxon>Metazoa</taxon>
        <taxon>Ecdysozoa</taxon>
        <taxon>Arthropoda</taxon>
        <taxon>Crustacea</taxon>
        <taxon>Multicrustacea</taxon>
        <taxon>Hexanauplia</taxon>
        <taxon>Copepoda</taxon>
        <taxon>Harpacticoida</taxon>
        <taxon>Harpacticidae</taxon>
        <taxon>Tigriopus</taxon>
    </lineage>
</organism>
<proteinExistence type="predicted"/>
<keyword evidence="7" id="KW-0238">DNA-binding</keyword>
<evidence type="ECO:0000256" key="3">
    <source>
        <dbReference type="ARBA" id="ARBA00022679"/>
    </source>
</evidence>
<gene>
    <name evidence="15" type="ORF">TCAL_01010</name>
</gene>
<comment type="subunit">
    <text evidence="10">Heterodimer with POLE3; binds to DNA. Component of the CHRAC ISWI chromatin remodeling complex at least composed of SMARCA5/SNF2H, BAZ1A/ACF1, CHRAC1 and POLE3; the complex preferentially binds DNA through the CHRAC1-POLE3 heterodimer and possesses ATP-dependent nucleosome-remodeling activity. Within the complex, the heterodimer with POLE3 interacts with SMARCA5/SNF2H; the interaction is direct and enhances nucleosome sliding activity by the SMARCA5/SNF2H and BAZ1A/ACF1 interaction. Within the complex, the heterodimer with POLE3 interacts with BAZ1A/ACF1; the interactions are direct.</text>
</comment>
<dbReference type="AlphaFoldDB" id="A0A553P1Y0"/>
<evidence type="ECO:0000313" key="16">
    <source>
        <dbReference type="Proteomes" id="UP000318571"/>
    </source>
</evidence>
<evidence type="ECO:0000256" key="5">
    <source>
        <dbReference type="ARBA" id="ARBA00022990"/>
    </source>
</evidence>
<dbReference type="GO" id="GO:0008623">
    <property type="term" value="C:CHRAC"/>
    <property type="evidence" value="ECO:0007669"/>
    <property type="project" value="TreeGrafter"/>
</dbReference>
<dbReference type="InterPro" id="IPR009072">
    <property type="entry name" value="Histone-fold"/>
</dbReference>
<evidence type="ECO:0000256" key="9">
    <source>
        <dbReference type="ARBA" id="ARBA00059032"/>
    </source>
</evidence>
<comment type="function">
    <text evidence="9">Forms a complex with DNA polymerase epsilon subunit POLE3 and binds naked DNA, which is then incorporated into chromatin, aided by the nucleosome remodeling activity of ISWI/SNF2H and ACF1. Does not enhance nucleosome sliding activity of the ACF-5 ISWI chromatin remodeling complex.</text>
</comment>
<evidence type="ECO:0000256" key="4">
    <source>
        <dbReference type="ARBA" id="ARBA00022695"/>
    </source>
</evidence>
<evidence type="ECO:0000313" key="15">
    <source>
        <dbReference type="EMBL" id="TRY71693.1"/>
    </source>
</evidence>
<dbReference type="CDD" id="cd22924">
    <property type="entry name" value="HFD_CHRAC1-like"/>
    <property type="match status" value="1"/>
</dbReference>
<feature type="compositionally biased region" description="Polar residues" evidence="13">
    <location>
        <begin position="1"/>
        <end position="18"/>
    </location>
</feature>
<dbReference type="STRING" id="6832.A0A553P1Y0"/>
<keyword evidence="16" id="KW-1185">Reference proteome</keyword>
<keyword evidence="5" id="KW-0007">Acetylation</keyword>
<evidence type="ECO:0000256" key="1">
    <source>
        <dbReference type="ARBA" id="ARBA00004123"/>
    </source>
</evidence>
<feature type="domain" description="Transcription factor CBF/NF-Y/archaeal histone" evidence="14">
    <location>
        <begin position="25"/>
        <end position="71"/>
    </location>
</feature>
<evidence type="ECO:0000256" key="7">
    <source>
        <dbReference type="ARBA" id="ARBA00023125"/>
    </source>
</evidence>
<keyword evidence="6" id="KW-0175">Coiled coil</keyword>
<dbReference type="OMA" id="FLEYKHI"/>
<evidence type="ECO:0000259" key="14">
    <source>
        <dbReference type="Pfam" id="PF00808"/>
    </source>
</evidence>
<dbReference type="GO" id="GO:0006338">
    <property type="term" value="P:chromatin remodeling"/>
    <property type="evidence" value="ECO:0007669"/>
    <property type="project" value="TreeGrafter"/>
</dbReference>
<evidence type="ECO:0000256" key="10">
    <source>
        <dbReference type="ARBA" id="ARBA00062516"/>
    </source>
</evidence>
<dbReference type="Pfam" id="PF00808">
    <property type="entry name" value="CBFD_NFYB_HMF"/>
    <property type="match status" value="1"/>
</dbReference>
<keyword evidence="2" id="KW-0597">Phosphoprotein</keyword>
<protein>
    <recommendedName>
        <fullName evidence="11">Chromatin accessibility complex protein 1</fullName>
    </recommendedName>
    <alternativeName>
        <fullName evidence="12">DNA polymerase epsilon subunit p15</fullName>
    </alternativeName>
</protein>
<dbReference type="PANTHER" id="PTHR10252">
    <property type="entry name" value="HISTONE-LIKE TRANSCRIPTION FACTOR CCAAT-RELATED"/>
    <property type="match status" value="1"/>
</dbReference>
<dbReference type="GO" id="GO:0016779">
    <property type="term" value="F:nucleotidyltransferase activity"/>
    <property type="evidence" value="ECO:0007669"/>
    <property type="project" value="UniProtKB-KW"/>
</dbReference>
<evidence type="ECO:0000256" key="8">
    <source>
        <dbReference type="ARBA" id="ARBA00023242"/>
    </source>
</evidence>
<dbReference type="Proteomes" id="UP000318571">
    <property type="component" value="Chromosome 7"/>
</dbReference>
<keyword evidence="3" id="KW-0808">Transferase</keyword>
<dbReference type="FunFam" id="1.10.20.10:FF:000048">
    <property type="entry name" value="Chromatin accessibility complex subunit 1"/>
    <property type="match status" value="1"/>
</dbReference>
<dbReference type="PANTHER" id="PTHR10252:SF54">
    <property type="entry name" value="CHROMATIN ACCESSIBILITY COMPLEX PROTEIN 1"/>
    <property type="match status" value="1"/>
</dbReference>
<dbReference type="GO" id="GO:0006261">
    <property type="term" value="P:DNA-templated DNA replication"/>
    <property type="evidence" value="ECO:0007669"/>
    <property type="project" value="TreeGrafter"/>
</dbReference>
<evidence type="ECO:0000256" key="6">
    <source>
        <dbReference type="ARBA" id="ARBA00023054"/>
    </source>
</evidence>
<dbReference type="GO" id="GO:0003677">
    <property type="term" value="F:DNA binding"/>
    <property type="evidence" value="ECO:0007669"/>
    <property type="project" value="UniProtKB-KW"/>
</dbReference>
<dbReference type="GO" id="GO:0046982">
    <property type="term" value="F:protein heterodimerization activity"/>
    <property type="evidence" value="ECO:0007669"/>
    <property type="project" value="InterPro"/>
</dbReference>
<keyword evidence="8" id="KW-0539">Nucleus</keyword>
<feature type="region of interest" description="Disordered" evidence="13">
    <location>
        <begin position="1"/>
        <end position="26"/>
    </location>
</feature>